<accession>A0A0P1A509</accession>
<dbReference type="STRING" id="4781.A0A0P1A509"/>
<dbReference type="Proteomes" id="UP000054928">
    <property type="component" value="Unassembled WGS sequence"/>
</dbReference>
<keyword evidence="1" id="KW-0175">Coiled coil</keyword>
<dbReference type="AlphaFoldDB" id="A0A0P1A509"/>
<evidence type="ECO:0000256" key="1">
    <source>
        <dbReference type="SAM" id="Coils"/>
    </source>
</evidence>
<dbReference type="SUPFAM" id="SSF57997">
    <property type="entry name" value="Tropomyosin"/>
    <property type="match status" value="1"/>
</dbReference>
<dbReference type="GO" id="GO:0010389">
    <property type="term" value="P:regulation of G2/M transition of mitotic cell cycle"/>
    <property type="evidence" value="ECO:0007669"/>
    <property type="project" value="TreeGrafter"/>
</dbReference>
<feature type="coiled-coil region" evidence="1">
    <location>
        <begin position="103"/>
        <end position="223"/>
    </location>
</feature>
<dbReference type="PANTHER" id="PTHR18874:SF10">
    <property type="entry name" value="CENTROMERE PROTEIN F"/>
    <property type="match status" value="1"/>
</dbReference>
<dbReference type="EMBL" id="CCYD01000041">
    <property type="protein sequence ID" value="CEG35282.1"/>
    <property type="molecule type" value="Genomic_DNA"/>
</dbReference>
<dbReference type="GO" id="GO:0000775">
    <property type="term" value="C:chromosome, centromeric region"/>
    <property type="evidence" value="ECO:0007669"/>
    <property type="project" value="InterPro"/>
</dbReference>
<keyword evidence="4" id="KW-1185">Reference proteome</keyword>
<dbReference type="GO" id="GO:0000278">
    <property type="term" value="P:mitotic cell cycle"/>
    <property type="evidence" value="ECO:0007669"/>
    <property type="project" value="TreeGrafter"/>
</dbReference>
<feature type="coiled-coil region" evidence="1">
    <location>
        <begin position="605"/>
        <end position="802"/>
    </location>
</feature>
<feature type="coiled-coil region" evidence="1">
    <location>
        <begin position="445"/>
        <end position="472"/>
    </location>
</feature>
<dbReference type="OMA" id="QETHAND"/>
<dbReference type="GO" id="GO:0051310">
    <property type="term" value="P:metaphase chromosome alignment"/>
    <property type="evidence" value="ECO:0007669"/>
    <property type="project" value="TreeGrafter"/>
</dbReference>
<proteinExistence type="predicted"/>
<dbReference type="GO" id="GO:0008017">
    <property type="term" value="F:microtubule binding"/>
    <property type="evidence" value="ECO:0007669"/>
    <property type="project" value="InterPro"/>
</dbReference>
<dbReference type="RefSeq" id="XP_024571651.1">
    <property type="nucleotide sequence ID" value="XM_024722448.1"/>
</dbReference>
<dbReference type="GeneID" id="36404464"/>
<feature type="region of interest" description="Disordered" evidence="2">
    <location>
        <begin position="923"/>
        <end position="964"/>
    </location>
</feature>
<feature type="compositionally biased region" description="Polar residues" evidence="2">
    <location>
        <begin position="29"/>
        <end position="57"/>
    </location>
</feature>
<dbReference type="GO" id="GO:0005634">
    <property type="term" value="C:nucleus"/>
    <property type="evidence" value="ECO:0007669"/>
    <property type="project" value="TreeGrafter"/>
</dbReference>
<sequence length="1228" mass="139458">MWAVLFGDNENETGSTHSIEETVKMPVSPQHSTPPATPSPLQSSAPSTPPSFLSEQRVNPVVDAKSTKSGSENDDSAMKMLLKRLNNLMVKVGEHEFEKRTLVDQMEKERKILTAKIAGLEKEMEDLKDQNVQLQYKVEYTSEPMLMERVQDITDMRDALAAVKKQLELELQEKDVELKKLKAAVATKDKEQCELRDDYQNQFEELIAEREAARKEAADAIQVASKVAGEKYEEQLREKDMALSTIIAEKAMLEASLTEKEQALCDSKAVAEDLKSSLDEAQTQRMMDVNALEQLQLELDRVSQEYEKLQRLKMEGQHELETLENQVKEHEGFVAKSAQELEDYKHDCVELWKINEELKQQIASMSADTIKNQAELREKALSGQSVLENKVVDLEKQLEELQEKLDCKNQEVAKLVELDNRTRYGDEASIESDRLAVVGGDTDIISVLTEQVATAQRELTEAMELNLHLNNRNAWLEEQYQMLSSVQSEGDEEHEEAGIAKPSPEKRIMLLEQELQEVRRAANEKAEHISNLEHNCSALSTEFDRLHSAHDELIKVKQIDEEALNTLKQEIELLRASQTDAVEKGHELFLKEQEIAKLGCEIKRLQNIENQLQHLHEKFRKAQTDLAETQGANAILQQELAALQDIAVAASKSDEKVALIQNELSQARSEKDAIVNQLTQSEASVNELKLKIQEFECTVNNQKIEIKSLEQQLQNLQDMAQENMENSFELQSSLETTMEDLANAQAHLRTEQENCASLRQSIAEIEQSSIPRADLDRAQREIAQLEQQISQFHSKEQSLEQQLLEAEHSKNAIAADLQTALSERVAAEQEQKRLQEFYEHKLSSAQSSLNELQCANDDLSRSMEQSQAKATQAEEQLNAMRAHHNEVQKKLETLTKKNLSLISEIQSMRDEIEKQQQVSRSQVAQLKSEHADVQRQLAETTQRLQSKDAELAAESQRNQSNVAQHKDLLDRYKAEKMSSDQQLAQLNGECENLRQAHNESTSAMKRSQHELEQIRAQLAAMQQEKYSLETELGQLRGLNDEKAHLIQTMDEYKRVNQRLEGTNRELEGLLQKSKAYCEDLSRESDKKVSRIQEFARHVEQEARDEIDRIVNENNMLRDELEQLAQARFDETNAHDELRVKLAELQAENNVLSARAHRLTQQLSQYTDLPDDDELAAAGQGQAPDLWELLSSGMEQLKADLELASKYAASIDASSVDGGIGDDSFTVSN</sequence>
<evidence type="ECO:0000313" key="3">
    <source>
        <dbReference type="EMBL" id="CEG35282.1"/>
    </source>
</evidence>
<evidence type="ECO:0000313" key="4">
    <source>
        <dbReference type="Proteomes" id="UP000054928"/>
    </source>
</evidence>
<dbReference type="InterPro" id="IPR043513">
    <property type="entry name" value="Cenp-F"/>
</dbReference>
<dbReference type="PANTHER" id="PTHR18874">
    <property type="entry name" value="CMF/LEK/CENP CELL DIVISION-RELATED"/>
    <property type="match status" value="1"/>
</dbReference>
<feature type="coiled-coil region" evidence="1">
    <location>
        <begin position="508"/>
        <end position="577"/>
    </location>
</feature>
<reference evidence="4" key="1">
    <citation type="submission" date="2014-09" db="EMBL/GenBank/DDBJ databases">
        <authorList>
            <person name="Sharma Rahul"/>
            <person name="Thines Marco"/>
        </authorList>
    </citation>
    <scope>NUCLEOTIDE SEQUENCE [LARGE SCALE GENOMIC DNA]</scope>
</reference>
<evidence type="ECO:0000256" key="2">
    <source>
        <dbReference type="SAM" id="MobiDB-lite"/>
    </source>
</evidence>
<dbReference type="GO" id="GO:0070840">
    <property type="term" value="F:dynein complex binding"/>
    <property type="evidence" value="ECO:0007669"/>
    <property type="project" value="TreeGrafter"/>
</dbReference>
<name>A0A0P1A509_PLAHL</name>
<organism evidence="3 4">
    <name type="scientific">Plasmopara halstedii</name>
    <name type="common">Downy mildew of sunflower</name>
    <dbReference type="NCBI Taxonomy" id="4781"/>
    <lineage>
        <taxon>Eukaryota</taxon>
        <taxon>Sar</taxon>
        <taxon>Stramenopiles</taxon>
        <taxon>Oomycota</taxon>
        <taxon>Peronosporomycetes</taxon>
        <taxon>Peronosporales</taxon>
        <taxon>Peronosporaceae</taxon>
        <taxon>Plasmopara</taxon>
    </lineage>
</organism>
<feature type="region of interest" description="Disordered" evidence="2">
    <location>
        <begin position="1"/>
        <end position="75"/>
    </location>
</feature>
<protein>
    <submittedName>
        <fullName evidence="3">Uncharacterized protein</fullName>
    </submittedName>
</protein>
<dbReference type="OrthoDB" id="10255522at2759"/>
<feature type="coiled-coil region" evidence="1">
    <location>
        <begin position="384"/>
        <end position="418"/>
    </location>
</feature>
<feature type="coiled-coil region" evidence="1">
    <location>
        <begin position="292"/>
        <end position="340"/>
    </location>
</feature>
<dbReference type="GO" id="GO:0000922">
    <property type="term" value="C:spindle pole"/>
    <property type="evidence" value="ECO:0007669"/>
    <property type="project" value="TreeGrafter"/>
</dbReference>